<dbReference type="GO" id="GO:0005789">
    <property type="term" value="C:endoplasmic reticulum membrane"/>
    <property type="evidence" value="ECO:0007669"/>
    <property type="project" value="Ensembl"/>
</dbReference>
<dbReference type="InterPro" id="IPR017907">
    <property type="entry name" value="Znf_RING_CS"/>
</dbReference>
<evidence type="ECO:0000313" key="8">
    <source>
        <dbReference type="Proteomes" id="UP000694421"/>
    </source>
</evidence>
<dbReference type="InterPro" id="IPR001841">
    <property type="entry name" value="Znf_RING"/>
</dbReference>
<keyword evidence="8" id="KW-1185">Reference proteome</keyword>
<reference evidence="7" key="2">
    <citation type="submission" date="2025-09" db="UniProtKB">
        <authorList>
            <consortium name="Ensembl"/>
        </authorList>
    </citation>
    <scope>IDENTIFICATION</scope>
</reference>
<evidence type="ECO:0000256" key="4">
    <source>
        <dbReference type="PROSITE-ProRule" id="PRU00175"/>
    </source>
</evidence>
<reference evidence="7" key="1">
    <citation type="submission" date="2025-08" db="UniProtKB">
        <authorList>
            <consortium name="Ensembl"/>
        </authorList>
    </citation>
    <scope>IDENTIFICATION</scope>
</reference>
<dbReference type="GO" id="GO:0033106">
    <property type="term" value="C:cis-Golgi network membrane"/>
    <property type="evidence" value="ECO:0007669"/>
    <property type="project" value="Ensembl"/>
</dbReference>
<dbReference type="GO" id="GO:0051865">
    <property type="term" value="P:protein autoubiquitination"/>
    <property type="evidence" value="ECO:0007669"/>
    <property type="project" value="Ensembl"/>
</dbReference>
<dbReference type="Gene3D" id="3.30.40.10">
    <property type="entry name" value="Zinc/RING finger domain, C3HC4 (zinc finger)"/>
    <property type="match status" value="1"/>
</dbReference>
<dbReference type="GO" id="GO:1902237">
    <property type="term" value="P:positive regulation of endoplasmic reticulum stress-induced intrinsic apoptotic signaling pathway"/>
    <property type="evidence" value="ECO:0007669"/>
    <property type="project" value="Ensembl"/>
</dbReference>
<evidence type="ECO:0000259" key="6">
    <source>
        <dbReference type="PROSITE" id="PS50089"/>
    </source>
</evidence>
<keyword evidence="3" id="KW-0862">Zinc</keyword>
<dbReference type="CDD" id="cd16556">
    <property type="entry name" value="RING-HC_RNF183-like"/>
    <property type="match status" value="1"/>
</dbReference>
<dbReference type="OMA" id="PNHIILE"/>
<dbReference type="GeneTree" id="ENSGT00940000162965"/>
<accession>A0A8D0DK13</accession>
<feature type="transmembrane region" description="Helical" evidence="5">
    <location>
        <begin position="161"/>
        <end position="183"/>
    </location>
</feature>
<sequence length="192" mass="22093">MPQNQSPALVAECPVCWSPYDNSFRTPKLLHCRHAFCIECLAHLSLVSPVQNHLQCPLCRQPTVLPSNQLVTELPTHDAILRLLHLQPNHIILEGRQLCFKEQRKTRYFLRQPRVYTLELNLGLEAEPSVVSYHGSPHPQTTNPRNHSLLRECARNPQLRIFTYVMAIIISMTLLLIFGVLWAKQIFGNIKM</sequence>
<dbReference type="PANTHER" id="PTHR22791">
    <property type="entry name" value="RING-TYPE DOMAIN-CONTAINING PROTEIN"/>
    <property type="match status" value="1"/>
</dbReference>
<dbReference type="InterPro" id="IPR013083">
    <property type="entry name" value="Znf_RING/FYVE/PHD"/>
</dbReference>
<dbReference type="Proteomes" id="UP000694421">
    <property type="component" value="Unplaced"/>
</dbReference>
<evidence type="ECO:0000256" key="1">
    <source>
        <dbReference type="ARBA" id="ARBA00022723"/>
    </source>
</evidence>
<dbReference type="Ensembl" id="ENSSMRT00000011473.1">
    <property type="protein sequence ID" value="ENSSMRP00000009842.1"/>
    <property type="gene ID" value="ENSSMRG00000007832.1"/>
</dbReference>
<evidence type="ECO:0000256" key="5">
    <source>
        <dbReference type="SAM" id="Phobius"/>
    </source>
</evidence>
<dbReference type="InterPro" id="IPR051435">
    <property type="entry name" value="RING_finger_E3_ubiq-ligases"/>
</dbReference>
<dbReference type="PANTHER" id="PTHR22791:SF7">
    <property type="entry name" value="E3 UBIQUITIN-PROTEIN LIGASE RNF183"/>
    <property type="match status" value="1"/>
</dbReference>
<dbReference type="GO" id="GO:0061630">
    <property type="term" value="F:ubiquitin protein ligase activity"/>
    <property type="evidence" value="ECO:0007669"/>
    <property type="project" value="Ensembl"/>
</dbReference>
<evidence type="ECO:0000313" key="7">
    <source>
        <dbReference type="Ensembl" id="ENSSMRP00000009842.1"/>
    </source>
</evidence>
<dbReference type="GO" id="GO:0034976">
    <property type="term" value="P:response to endoplasmic reticulum stress"/>
    <property type="evidence" value="ECO:0007669"/>
    <property type="project" value="Ensembl"/>
</dbReference>
<dbReference type="PROSITE" id="PS50089">
    <property type="entry name" value="ZF_RING_2"/>
    <property type="match status" value="1"/>
</dbReference>
<dbReference type="GO" id="GO:0000209">
    <property type="term" value="P:protein polyubiquitination"/>
    <property type="evidence" value="ECO:0007669"/>
    <property type="project" value="Ensembl"/>
</dbReference>
<dbReference type="GO" id="GO:0005765">
    <property type="term" value="C:lysosomal membrane"/>
    <property type="evidence" value="ECO:0007669"/>
    <property type="project" value="Ensembl"/>
</dbReference>
<dbReference type="SMART" id="SM00184">
    <property type="entry name" value="RING"/>
    <property type="match status" value="1"/>
</dbReference>
<evidence type="ECO:0000256" key="3">
    <source>
        <dbReference type="ARBA" id="ARBA00022833"/>
    </source>
</evidence>
<keyword evidence="2 4" id="KW-0863">Zinc-finger</keyword>
<dbReference type="PROSITE" id="PS00518">
    <property type="entry name" value="ZF_RING_1"/>
    <property type="match status" value="1"/>
</dbReference>
<dbReference type="Pfam" id="PF14634">
    <property type="entry name" value="zf-RING_5"/>
    <property type="match status" value="1"/>
</dbReference>
<keyword evidence="5" id="KW-1133">Transmembrane helix</keyword>
<feature type="domain" description="RING-type" evidence="6">
    <location>
        <begin position="13"/>
        <end position="60"/>
    </location>
</feature>
<keyword evidence="5" id="KW-0812">Transmembrane</keyword>
<dbReference type="SUPFAM" id="SSF57850">
    <property type="entry name" value="RING/U-box"/>
    <property type="match status" value="1"/>
</dbReference>
<dbReference type="GO" id="GO:0008270">
    <property type="term" value="F:zinc ion binding"/>
    <property type="evidence" value="ECO:0007669"/>
    <property type="project" value="UniProtKB-KW"/>
</dbReference>
<dbReference type="AlphaFoldDB" id="A0A8D0DK13"/>
<keyword evidence="1" id="KW-0479">Metal-binding</keyword>
<evidence type="ECO:0000256" key="2">
    <source>
        <dbReference type="ARBA" id="ARBA00022771"/>
    </source>
</evidence>
<proteinExistence type="predicted"/>
<keyword evidence="5" id="KW-0472">Membrane</keyword>
<organism evidence="7 8">
    <name type="scientific">Salvator merianae</name>
    <name type="common">Argentine black and white tegu</name>
    <name type="synonym">Tupinambis merianae</name>
    <dbReference type="NCBI Taxonomy" id="96440"/>
    <lineage>
        <taxon>Eukaryota</taxon>
        <taxon>Metazoa</taxon>
        <taxon>Chordata</taxon>
        <taxon>Craniata</taxon>
        <taxon>Vertebrata</taxon>
        <taxon>Euteleostomi</taxon>
        <taxon>Lepidosauria</taxon>
        <taxon>Squamata</taxon>
        <taxon>Bifurcata</taxon>
        <taxon>Unidentata</taxon>
        <taxon>Episquamata</taxon>
        <taxon>Laterata</taxon>
        <taxon>Teiioidea</taxon>
        <taxon>Teiidae</taxon>
        <taxon>Salvator</taxon>
    </lineage>
</organism>
<protein>
    <submittedName>
        <fullName evidence="7">Ring finger protein 183</fullName>
    </submittedName>
</protein>
<name>A0A8D0DK13_SALMN</name>